<protein>
    <submittedName>
        <fullName evidence="6">SPOSA6832_02713-mRNA-1:cds</fullName>
    </submittedName>
</protein>
<feature type="compositionally biased region" description="Basic and acidic residues" evidence="4">
    <location>
        <begin position="485"/>
        <end position="501"/>
    </location>
</feature>
<evidence type="ECO:0000256" key="3">
    <source>
        <dbReference type="SAM" id="Coils"/>
    </source>
</evidence>
<dbReference type="GO" id="GO:0090266">
    <property type="term" value="P:regulation of mitotic cell cycle spindle assembly checkpoint"/>
    <property type="evidence" value="ECO:0007669"/>
    <property type="project" value="TreeGrafter"/>
</dbReference>
<accession>A0A0D6ELZ9</accession>
<dbReference type="Proteomes" id="UP000243876">
    <property type="component" value="Unassembled WGS sequence"/>
</dbReference>
<dbReference type="EMBL" id="CENE01000011">
    <property type="protein sequence ID" value="CEQ41037.1"/>
    <property type="molecule type" value="Genomic_DNA"/>
</dbReference>
<comment type="subcellular location">
    <subcellularLocation>
        <location evidence="1">Cytoplasm</location>
    </subcellularLocation>
</comment>
<keyword evidence="2" id="KW-0963">Cytoplasm</keyword>
<feature type="region of interest" description="Disordered" evidence="4">
    <location>
        <begin position="1129"/>
        <end position="1155"/>
    </location>
</feature>
<dbReference type="GO" id="GO:0005737">
    <property type="term" value="C:cytoplasm"/>
    <property type="evidence" value="ECO:0007669"/>
    <property type="project" value="UniProtKB-SubCell"/>
</dbReference>
<sequence length="1274" mass="144789">MASFDDSSDASHWQNNKTLDPHALTLGSVADSFRSEDYQPPPPGVDPQDWARLGRSQGADGGDVSEQSGTTGGAGESSLLDEEMPNHSSRSGGSEGLYDDPVHPTTTKRSSHLRPDSSLSTRTSTSASNSRYPSHSTAATSLPSSHQTFNSSTQNDTQEDISTSTEVDDRTELLSERLAGAGEEPSLDETRSSIAEYGFGVLAGGGKPSKKRESRSSGGVGQNMTLREQEKVIDELKKDNFSLKLKLHFYEQRLEKMAPSSVEQALRENIQLKVEFQTLRTELKRYKKLLLEGDKAIQNLTNERDELMRKGSGGSGRSAREKEMERELKRLRERDAEREGWERKARELHKEVKQLRANGGAEDVEDLRAQLEDVLSESDELQHRLRDATDELDELRDEVASLRRDLADQADQSIGAGDRSRGTIRREVEKLEQENASLRSQVSAQLTMLSTRNDEKDALREQVEHLKQDLVALENELDVATRAQTKRDREGPGDHGGKSREELEEELNAYRDRATSLSLELEDVKTKLDEKEREIEELLADWDEKDEVHKEEIRRVDEEWREEVEGARAGEREAKEILEDREADVQDLADRVETLMRQLAEKEAEMAADAEEVEALTHDLQKLGAQIFALEEEGDEKDKQMDDLRNELAAVDKELEDKQAVHDQVVLALKDKLASAKSRLSEVTIQHESATTESKFLREKVEDLALVTAKLEEQARADAEEKRKLQDEADEIMRALRKEEEERDADAQEWQRERDELERTWKREIDELEAASLALFPLARLWHRMLIQYRSQDLRSSQNDVKQLHALLATRESDIQSLQDTLNGLETASRRQGESATSDRFALELEMGRAKRDLARAQKELEQIKEELDERVRAAKEKELQLATLVRFSFPRPFRRIKFLTSCGRSQQSENRDLATQLASQTQSRLALAEKHDMTSKTLRDTLLELTSARDRLRVVEGQLSTDHRELSRTENQYRDQLTERNTLLLTVYQYMERIAGPEKVCRAIPRHSLQRLRLADPSTVPQRKAGEHSSPPKPFNNFTIFHDRLIERLKGISTLQMSFERRAKELEGKFVAEVESLKKQQERRNKQIDGFEASIRTASETQRQWRVRVHQKQVELDAAKGTVSELQSQLQQLRRSSSAASSPNSSRSPNPAAEAALQSRLSVAQSRAQTLERRLAATQAQLNDAEDKLGEQRMKIGVAEGKWEARFRELEGRCRAAEEKVKRERQGAKERVGELMGTIKTLEGQVSGARKRDQLLDEVIKQQKADDARPPSS</sequence>
<dbReference type="InterPro" id="IPR012943">
    <property type="entry name" value="Cnn_1N"/>
</dbReference>
<feature type="region of interest" description="Disordered" evidence="4">
    <location>
        <begin position="307"/>
        <end position="326"/>
    </location>
</feature>
<dbReference type="PANTHER" id="PTHR46930">
    <property type="entry name" value="CDK5 REGULATORY SUBUNIT-ASSOCIATED PROTEIN 2"/>
    <property type="match status" value="1"/>
</dbReference>
<evidence type="ECO:0000259" key="5">
    <source>
        <dbReference type="Pfam" id="PF07989"/>
    </source>
</evidence>
<dbReference type="Pfam" id="PF07989">
    <property type="entry name" value="Cnn_1N"/>
    <property type="match status" value="1"/>
</dbReference>
<evidence type="ECO:0000256" key="2">
    <source>
        <dbReference type="ARBA" id="ARBA00022490"/>
    </source>
</evidence>
<reference evidence="7" key="1">
    <citation type="submission" date="2015-02" db="EMBL/GenBank/DDBJ databases">
        <authorList>
            <person name="Gon?alves P."/>
        </authorList>
    </citation>
    <scope>NUCLEOTIDE SEQUENCE [LARGE SCALE GENOMIC DNA]</scope>
</reference>
<dbReference type="GO" id="GO:0007059">
    <property type="term" value="P:chromosome segregation"/>
    <property type="evidence" value="ECO:0007669"/>
    <property type="project" value="TreeGrafter"/>
</dbReference>
<feature type="compositionally biased region" description="Polar residues" evidence="4">
    <location>
        <begin position="131"/>
        <end position="165"/>
    </location>
</feature>
<dbReference type="InterPro" id="IPR042791">
    <property type="entry name" value="CDK5RAP2"/>
</dbReference>
<dbReference type="GO" id="GO:0043015">
    <property type="term" value="F:gamma-tubulin binding"/>
    <property type="evidence" value="ECO:0007669"/>
    <property type="project" value="TreeGrafter"/>
</dbReference>
<dbReference type="GO" id="GO:0001578">
    <property type="term" value="P:microtubule bundle formation"/>
    <property type="evidence" value="ECO:0007669"/>
    <property type="project" value="TreeGrafter"/>
</dbReference>
<dbReference type="AlphaFoldDB" id="A0A0D6ELZ9"/>
<dbReference type="OrthoDB" id="10255000at2759"/>
<evidence type="ECO:0000313" key="6">
    <source>
        <dbReference type="EMBL" id="CEQ41037.1"/>
    </source>
</evidence>
<dbReference type="GO" id="GO:0097431">
    <property type="term" value="C:mitotic spindle pole"/>
    <property type="evidence" value="ECO:0007669"/>
    <property type="project" value="TreeGrafter"/>
</dbReference>
<proteinExistence type="predicted"/>
<feature type="domain" description="Centrosomin N-terminal motif 1" evidence="5">
    <location>
        <begin position="225"/>
        <end position="297"/>
    </location>
</feature>
<feature type="coiled-coil region" evidence="3">
    <location>
        <begin position="578"/>
        <end position="661"/>
    </location>
</feature>
<evidence type="ECO:0000313" key="7">
    <source>
        <dbReference type="Proteomes" id="UP000243876"/>
    </source>
</evidence>
<dbReference type="GO" id="GO:0005815">
    <property type="term" value="C:microtubule organizing center"/>
    <property type="evidence" value="ECO:0007669"/>
    <property type="project" value="InterPro"/>
</dbReference>
<dbReference type="GO" id="GO:0008017">
    <property type="term" value="F:microtubule binding"/>
    <property type="evidence" value="ECO:0007669"/>
    <property type="project" value="TreeGrafter"/>
</dbReference>
<evidence type="ECO:0000256" key="1">
    <source>
        <dbReference type="ARBA" id="ARBA00004496"/>
    </source>
</evidence>
<organism evidence="6 7">
    <name type="scientific">Sporidiobolus salmonicolor</name>
    <name type="common">Yeast-like fungus</name>
    <name type="synonym">Sporobolomyces salmonicolor</name>
    <dbReference type="NCBI Taxonomy" id="5005"/>
    <lineage>
        <taxon>Eukaryota</taxon>
        <taxon>Fungi</taxon>
        <taxon>Dikarya</taxon>
        <taxon>Basidiomycota</taxon>
        <taxon>Pucciniomycotina</taxon>
        <taxon>Microbotryomycetes</taxon>
        <taxon>Sporidiobolales</taxon>
        <taxon>Sporidiobolaceae</taxon>
        <taxon>Sporobolomyces</taxon>
    </lineage>
</organism>
<feature type="coiled-coil region" evidence="3">
    <location>
        <begin position="840"/>
        <end position="881"/>
    </location>
</feature>
<keyword evidence="7" id="KW-1185">Reference proteome</keyword>
<feature type="region of interest" description="Disordered" evidence="4">
    <location>
        <begin position="1014"/>
        <end position="1037"/>
    </location>
</feature>
<dbReference type="GO" id="GO:0000132">
    <property type="term" value="P:establishment of mitotic spindle orientation"/>
    <property type="evidence" value="ECO:0007669"/>
    <property type="project" value="TreeGrafter"/>
</dbReference>
<feature type="region of interest" description="Disordered" evidence="4">
    <location>
        <begin position="479"/>
        <end position="509"/>
    </location>
</feature>
<feature type="region of interest" description="Disordered" evidence="4">
    <location>
        <begin position="1"/>
        <end position="226"/>
    </location>
</feature>
<name>A0A0D6ELZ9_SPOSA</name>
<keyword evidence="3" id="KW-0175">Coiled coil</keyword>
<evidence type="ECO:0000256" key="4">
    <source>
        <dbReference type="SAM" id="MobiDB-lite"/>
    </source>
</evidence>
<gene>
    <name evidence="6" type="primary">SPOSA6832_02713</name>
</gene>
<dbReference type="GO" id="GO:0035371">
    <property type="term" value="C:microtubule plus-end"/>
    <property type="evidence" value="ECO:0007669"/>
    <property type="project" value="TreeGrafter"/>
</dbReference>
<dbReference type="PANTHER" id="PTHR46930:SF1">
    <property type="entry name" value="CDK5 REGULATORY SUBUNIT-ASSOCIATED PROTEIN 2"/>
    <property type="match status" value="1"/>
</dbReference>
<feature type="coiled-coil region" evidence="3">
    <location>
        <begin position="708"/>
        <end position="767"/>
    </location>
</feature>
<feature type="compositionally biased region" description="Low complexity" evidence="4">
    <location>
        <begin position="117"/>
        <end position="130"/>
    </location>
</feature>
<dbReference type="Gene3D" id="1.10.287.1490">
    <property type="match status" value="3"/>
</dbReference>